<feature type="domain" description="Fe-containing alcohol dehydrogenase-like C-terminal" evidence="5">
    <location>
        <begin position="189"/>
        <end position="384"/>
    </location>
</feature>
<dbReference type="InterPro" id="IPR018211">
    <property type="entry name" value="ADH_Fe_CS"/>
</dbReference>
<keyword evidence="7" id="KW-1185">Reference proteome</keyword>
<evidence type="ECO:0000256" key="2">
    <source>
        <dbReference type="ARBA" id="ARBA00023002"/>
    </source>
</evidence>
<proteinExistence type="inferred from homology"/>
<dbReference type="InterPro" id="IPR056798">
    <property type="entry name" value="ADH_Fe_C"/>
</dbReference>
<evidence type="ECO:0000313" key="7">
    <source>
        <dbReference type="Proteomes" id="UP000030595"/>
    </source>
</evidence>
<dbReference type="Pfam" id="PF00465">
    <property type="entry name" value="Fe-ADH"/>
    <property type="match status" value="1"/>
</dbReference>
<dbReference type="PANTHER" id="PTHR11496">
    <property type="entry name" value="ALCOHOL DEHYDROGENASE"/>
    <property type="match status" value="1"/>
</dbReference>
<dbReference type="SUPFAM" id="SSF56796">
    <property type="entry name" value="Dehydroquinate synthase-like"/>
    <property type="match status" value="1"/>
</dbReference>
<dbReference type="GO" id="GO:0004022">
    <property type="term" value="F:alcohol dehydrogenase (NAD+) activity"/>
    <property type="evidence" value="ECO:0007669"/>
    <property type="project" value="TreeGrafter"/>
</dbReference>
<feature type="domain" description="Alcohol dehydrogenase iron-type/glycerol dehydrogenase GldA" evidence="4">
    <location>
        <begin position="10"/>
        <end position="178"/>
    </location>
</feature>
<dbReference type="InterPro" id="IPR039697">
    <property type="entry name" value="Alcohol_dehydrogenase_Fe"/>
</dbReference>
<gene>
    <name evidence="6" type="ORF">CD30_03805</name>
</gene>
<dbReference type="OrthoDB" id="9815791at2"/>
<comment type="caution">
    <text evidence="6">The sequence shown here is derived from an EMBL/GenBank/DDBJ whole genome shotgun (WGS) entry which is preliminary data.</text>
</comment>
<dbReference type="GO" id="GO:0046872">
    <property type="term" value="F:metal ion binding"/>
    <property type="evidence" value="ECO:0007669"/>
    <property type="project" value="InterPro"/>
</dbReference>
<evidence type="ECO:0000256" key="1">
    <source>
        <dbReference type="ARBA" id="ARBA00007358"/>
    </source>
</evidence>
<dbReference type="Proteomes" id="UP000030595">
    <property type="component" value="Unassembled WGS sequence"/>
</dbReference>
<dbReference type="eggNOG" id="COG1454">
    <property type="taxonomic scope" value="Bacteria"/>
</dbReference>
<organism evidence="6 7">
    <name type="scientific">Ureibacillus massiliensis 4400831 = CIP 108448 = CCUG 49529</name>
    <dbReference type="NCBI Taxonomy" id="1211035"/>
    <lineage>
        <taxon>Bacteria</taxon>
        <taxon>Bacillati</taxon>
        <taxon>Bacillota</taxon>
        <taxon>Bacilli</taxon>
        <taxon>Bacillales</taxon>
        <taxon>Caryophanaceae</taxon>
        <taxon>Ureibacillus</taxon>
    </lineage>
</organism>
<dbReference type="EMBL" id="JPVQ01000004">
    <property type="protein sequence ID" value="KGR91710.1"/>
    <property type="molecule type" value="Genomic_DNA"/>
</dbReference>
<dbReference type="PROSITE" id="PS00913">
    <property type="entry name" value="ADH_IRON_1"/>
    <property type="match status" value="1"/>
</dbReference>
<dbReference type="Gene3D" id="1.20.1090.10">
    <property type="entry name" value="Dehydroquinate synthase-like - alpha domain"/>
    <property type="match status" value="1"/>
</dbReference>
<dbReference type="FunFam" id="3.40.50.1970:FF:000003">
    <property type="entry name" value="Alcohol dehydrogenase, iron-containing"/>
    <property type="match status" value="1"/>
</dbReference>
<keyword evidence="3" id="KW-0520">NAD</keyword>
<name>A0A0A3J7G9_9BACL</name>
<dbReference type="AlphaFoldDB" id="A0A0A3J7G9"/>
<dbReference type="InterPro" id="IPR001670">
    <property type="entry name" value="ADH_Fe/GldA"/>
</dbReference>
<dbReference type="PANTHER" id="PTHR11496:SF102">
    <property type="entry name" value="ALCOHOL DEHYDROGENASE 4"/>
    <property type="match status" value="1"/>
</dbReference>
<keyword evidence="2" id="KW-0560">Oxidoreductase</keyword>
<evidence type="ECO:0000259" key="5">
    <source>
        <dbReference type="Pfam" id="PF25137"/>
    </source>
</evidence>
<dbReference type="Gene3D" id="3.40.50.1970">
    <property type="match status" value="1"/>
</dbReference>
<dbReference type="CDD" id="cd08194">
    <property type="entry name" value="Fe-ADH-like"/>
    <property type="match status" value="1"/>
</dbReference>
<evidence type="ECO:0000256" key="3">
    <source>
        <dbReference type="ARBA" id="ARBA00023027"/>
    </source>
</evidence>
<accession>A0A0A3J7G9</accession>
<evidence type="ECO:0000259" key="4">
    <source>
        <dbReference type="Pfam" id="PF00465"/>
    </source>
</evidence>
<protein>
    <submittedName>
        <fullName evidence="6">Alcohol dehydrogenase</fullName>
    </submittedName>
</protein>
<sequence>MKSYSEFSIPNSVFYGKNALSQLGEQVKAYGKKVLLISDRIIEKIGHVKTCQNILKEIEVSYVSYLDVNTEPTDLHVDRALQLCLAEQCDVIVAIGGGSCIDAAKAVAVLTTNGGYIGDYIGGKSPIKQRPIPLIAIPTTAGTGSEVTNVTVITNTSEDIKMMIKHSAFLPKVAIVDPMLTTSSPPTVTAATGVDALCHAIEAYISRRAQPLTDTLALSAIEAILSNLKVAYDDGENTDAREKMAIASMQAGIAFSNASVTLVHGMSRPIGALFHVPHGVSNAMLLPGVLEYTKDSAIEKLASIGRIISPESTTLTDTELADLTINKIKQLCSDLNIPNLKTWGIDEQKFQQVLDKMATDAIASGSPANNPKVPTKQEIIDLYNYCYHYNFSGKPNTLTS</sequence>
<dbReference type="Pfam" id="PF25137">
    <property type="entry name" value="ADH_Fe_C"/>
    <property type="match status" value="1"/>
</dbReference>
<comment type="similarity">
    <text evidence="1">Belongs to the iron-containing alcohol dehydrogenase family.</text>
</comment>
<dbReference type="FunFam" id="1.20.1090.10:FF:000001">
    <property type="entry name" value="Aldehyde-alcohol dehydrogenase"/>
    <property type="match status" value="1"/>
</dbReference>
<dbReference type="RefSeq" id="WP_036172607.1">
    <property type="nucleotide sequence ID" value="NZ_AVCZ01000004.1"/>
</dbReference>
<evidence type="ECO:0000313" key="6">
    <source>
        <dbReference type="EMBL" id="KGR91710.1"/>
    </source>
</evidence>
<reference evidence="6 7" key="1">
    <citation type="submission" date="2014-02" db="EMBL/GenBank/DDBJ databases">
        <title>Draft genome sequence of Lysinibacillus massiliensis CCUG 49529.</title>
        <authorList>
            <person name="Zhang F."/>
            <person name="Wang G."/>
            <person name="Zhang L."/>
        </authorList>
    </citation>
    <scope>NUCLEOTIDE SEQUENCE [LARGE SCALE GENOMIC DNA]</scope>
    <source>
        <strain evidence="6 7">CCUG 49529</strain>
    </source>
</reference>